<keyword evidence="4" id="KW-1185">Reference proteome</keyword>
<comment type="caution">
    <text evidence="2">The sequence shown here is derived from an EMBL/GenBank/DDBJ whole genome shotgun (WGS) entry which is preliminary data.</text>
</comment>
<reference evidence="2" key="1">
    <citation type="submission" date="2022-10" db="EMBL/GenBank/DDBJ databases">
        <authorList>
            <person name="Chen Y."/>
            <person name="Dougan E. K."/>
            <person name="Chan C."/>
            <person name="Rhodes N."/>
            <person name="Thang M."/>
        </authorList>
    </citation>
    <scope>NUCLEOTIDE SEQUENCE</scope>
</reference>
<feature type="compositionally biased region" description="Basic and acidic residues" evidence="1">
    <location>
        <begin position="257"/>
        <end position="280"/>
    </location>
</feature>
<feature type="compositionally biased region" description="Acidic residues" evidence="1">
    <location>
        <begin position="439"/>
        <end position="467"/>
    </location>
</feature>
<evidence type="ECO:0000313" key="2">
    <source>
        <dbReference type="EMBL" id="CAI3989342.1"/>
    </source>
</evidence>
<evidence type="ECO:0000313" key="3">
    <source>
        <dbReference type="EMBL" id="CAL1142717.1"/>
    </source>
</evidence>
<gene>
    <name evidence="2" type="ORF">C1SCF055_LOCUS16426</name>
</gene>
<dbReference type="EMBL" id="CAMXCT020001358">
    <property type="protein sequence ID" value="CAL1142717.1"/>
    <property type="molecule type" value="Genomic_DNA"/>
</dbReference>
<dbReference type="AlphaFoldDB" id="A0A9P1CBW7"/>
<feature type="region of interest" description="Disordered" evidence="1">
    <location>
        <begin position="394"/>
        <end position="500"/>
    </location>
</feature>
<name>A0A9P1CBW7_9DINO</name>
<organism evidence="2">
    <name type="scientific">Cladocopium goreaui</name>
    <dbReference type="NCBI Taxonomy" id="2562237"/>
    <lineage>
        <taxon>Eukaryota</taxon>
        <taxon>Sar</taxon>
        <taxon>Alveolata</taxon>
        <taxon>Dinophyceae</taxon>
        <taxon>Suessiales</taxon>
        <taxon>Symbiodiniaceae</taxon>
        <taxon>Cladocopium</taxon>
    </lineage>
</organism>
<feature type="compositionally biased region" description="Basic and acidic residues" evidence="1">
    <location>
        <begin position="147"/>
        <end position="158"/>
    </location>
</feature>
<feature type="region of interest" description="Disordered" evidence="1">
    <location>
        <begin position="249"/>
        <end position="332"/>
    </location>
</feature>
<feature type="compositionally biased region" description="Low complexity" evidence="1">
    <location>
        <begin position="409"/>
        <end position="420"/>
    </location>
</feature>
<proteinExistence type="predicted"/>
<feature type="region of interest" description="Disordered" evidence="1">
    <location>
        <begin position="57"/>
        <end position="236"/>
    </location>
</feature>
<evidence type="ECO:0000256" key="1">
    <source>
        <dbReference type="SAM" id="MobiDB-lite"/>
    </source>
</evidence>
<sequence>MSDAPGDIRELKSRQWSCSTLQGGMSYLEEQRRLVKEEHLDIEDQLKAAQELRERLKQQLQETEAEERKLAGEKAGQVPNPTTPPVTPTEGFPRTPEMSGKDHSVACDTQLDEAGYHPDNQVGIYDRTPSLVGRHESNSALSPTDKLPGDKSVEDKAAPEPSRPISTPVRAPARGCPTTTPPNKPYMKSREIREPLTPTEIEETPPQPGITSDDYPTPPAPSPARDEPVDDVPNECLQYFAQLALGLASSASGASRPEVEPKPVEPAREPAPPAREEKKAPVVPNKADSGNDEANSPAKESEASEDKSNKRQDVFKRTAELRIQQKRARKESCGGGFYTEEAMKTELGYTAKRIKAIIAYCSHKRRRDTHIRKDKYERIDKYLVETQDTVELNRTREDTVDQSLEFEVSGPSSAAFPSGPDGLVESDRPSRKRSKVPDESQDEDSDEDDSDDGMMGEATSDSEDDDDGKTSKTGSKSKSASGRSKRSRHTDEIPEDIYNSDEILSQILKSTVKMDGLLHKLGQHGTEEAAQIAKGVDGQKATLIGLHDEIAGFKAEYDADKKLTPEKAKALRAKFRQVEVACSKAAMEHKKLTRTILKKTKEAKPKSAGRGKKPKAKKTSGDDGQEAAPTTPPPRRVMHQLAVLRGPAQLAQLERHWQALSLEVLLGDAQESLFVSCVGVKGDWGWFKGADTTTLTYFLEHRFAKILSDNPGHEHATYIESILACLRASSKIFKILYRASLWLTDGERDAVIDSLRDLLANFKKAAGYSFNVLKLTRFKFQPKYHMLSEVRYELICNRQLGVESLNALAFSCQMDEDFVGRLAQMSRFVSSKAVHRKTVERYKLAVASVW</sequence>
<dbReference type="EMBL" id="CAMXCT030001358">
    <property type="protein sequence ID" value="CAL4776654.1"/>
    <property type="molecule type" value="Genomic_DNA"/>
</dbReference>
<feature type="compositionally biased region" description="Basic residues" evidence="1">
    <location>
        <begin position="607"/>
        <end position="618"/>
    </location>
</feature>
<reference evidence="3" key="2">
    <citation type="submission" date="2024-04" db="EMBL/GenBank/DDBJ databases">
        <authorList>
            <person name="Chen Y."/>
            <person name="Shah S."/>
            <person name="Dougan E. K."/>
            <person name="Thang M."/>
            <person name="Chan C."/>
        </authorList>
    </citation>
    <scope>NUCLEOTIDE SEQUENCE [LARGE SCALE GENOMIC DNA]</scope>
</reference>
<protein>
    <submittedName>
        <fullName evidence="2">Uncharacterized protein</fullName>
    </submittedName>
</protein>
<feature type="compositionally biased region" description="Basic and acidic residues" evidence="1">
    <location>
        <begin position="299"/>
        <end position="320"/>
    </location>
</feature>
<evidence type="ECO:0000313" key="4">
    <source>
        <dbReference type="Proteomes" id="UP001152797"/>
    </source>
</evidence>
<accession>A0A9P1CBW7</accession>
<dbReference type="Proteomes" id="UP001152797">
    <property type="component" value="Unassembled WGS sequence"/>
</dbReference>
<dbReference type="EMBL" id="CAMXCT010001358">
    <property type="protein sequence ID" value="CAI3989342.1"/>
    <property type="molecule type" value="Genomic_DNA"/>
</dbReference>
<feature type="region of interest" description="Disordered" evidence="1">
    <location>
        <begin position="593"/>
        <end position="636"/>
    </location>
</feature>
<feature type="compositionally biased region" description="Low complexity" evidence="1">
    <location>
        <begin position="471"/>
        <end position="482"/>
    </location>
</feature>